<dbReference type="PIRSF" id="PIRSF002599">
    <property type="entry name" value="Cold_shock_A"/>
    <property type="match status" value="1"/>
</dbReference>
<proteinExistence type="predicted"/>
<keyword evidence="1" id="KW-1133">Transmembrane helix</keyword>
<keyword evidence="1" id="KW-0472">Membrane</keyword>
<evidence type="ECO:0000313" key="3">
    <source>
        <dbReference type="Proteomes" id="UP001597040"/>
    </source>
</evidence>
<organism evidence="2 3">
    <name type="scientific">Virgibacillus byunsanensis</name>
    <dbReference type="NCBI Taxonomy" id="570945"/>
    <lineage>
        <taxon>Bacteria</taxon>
        <taxon>Bacillati</taxon>
        <taxon>Bacillota</taxon>
        <taxon>Bacilli</taxon>
        <taxon>Bacillales</taxon>
        <taxon>Bacillaceae</taxon>
        <taxon>Virgibacillus</taxon>
    </lineage>
</organism>
<feature type="transmembrane region" description="Helical" evidence="1">
    <location>
        <begin position="36"/>
        <end position="57"/>
    </location>
</feature>
<dbReference type="Proteomes" id="UP001597040">
    <property type="component" value="Unassembled WGS sequence"/>
</dbReference>
<feature type="transmembrane region" description="Helical" evidence="1">
    <location>
        <begin position="6"/>
        <end position="24"/>
    </location>
</feature>
<feature type="transmembrane region" description="Helical" evidence="1">
    <location>
        <begin position="69"/>
        <end position="89"/>
    </location>
</feature>
<evidence type="ECO:0000256" key="1">
    <source>
        <dbReference type="SAM" id="Phobius"/>
    </source>
</evidence>
<dbReference type="InterPro" id="IPR010718">
    <property type="entry name" value="DUF1294"/>
</dbReference>
<evidence type="ECO:0000313" key="2">
    <source>
        <dbReference type="EMBL" id="MFD1039590.1"/>
    </source>
</evidence>
<sequence>MNDLEVILPYLIGVNIVSLILMGIDKRKAKKQQYRIPERTFWMLAIIGGSFGSFLGMRLYHHKTKHRSFMVGMPVLMILHFIIFLYVIFSMS</sequence>
<accession>A0ABW3LNS5</accession>
<protein>
    <submittedName>
        <fullName evidence="2">DUF1294 domain-containing protein</fullName>
    </submittedName>
</protein>
<name>A0ABW3LNS5_9BACI</name>
<gene>
    <name evidence="2" type="ORF">ACFQ3N_14470</name>
</gene>
<reference evidence="3" key="1">
    <citation type="journal article" date="2019" name="Int. J. Syst. Evol. Microbiol.">
        <title>The Global Catalogue of Microorganisms (GCM) 10K type strain sequencing project: providing services to taxonomists for standard genome sequencing and annotation.</title>
        <authorList>
            <consortium name="The Broad Institute Genomics Platform"/>
            <consortium name="The Broad Institute Genome Sequencing Center for Infectious Disease"/>
            <person name="Wu L."/>
            <person name="Ma J."/>
        </authorList>
    </citation>
    <scope>NUCLEOTIDE SEQUENCE [LARGE SCALE GENOMIC DNA]</scope>
    <source>
        <strain evidence="3">CCUG 56754</strain>
    </source>
</reference>
<dbReference type="EMBL" id="JBHTKJ010000039">
    <property type="protein sequence ID" value="MFD1039590.1"/>
    <property type="molecule type" value="Genomic_DNA"/>
</dbReference>
<comment type="caution">
    <text evidence="2">The sequence shown here is derived from an EMBL/GenBank/DDBJ whole genome shotgun (WGS) entry which is preliminary data.</text>
</comment>
<dbReference type="InterPro" id="IPR012156">
    <property type="entry name" value="Cold_shock_CspA"/>
</dbReference>
<dbReference type="RefSeq" id="WP_390363247.1">
    <property type="nucleotide sequence ID" value="NZ_JBHTKJ010000039.1"/>
</dbReference>
<dbReference type="Pfam" id="PF06961">
    <property type="entry name" value="DUF1294"/>
    <property type="match status" value="1"/>
</dbReference>
<keyword evidence="3" id="KW-1185">Reference proteome</keyword>
<keyword evidence="1" id="KW-0812">Transmembrane</keyword>